<sequence>MRRGVDFEETGSSLSCLGPRTIDEEFDDDGEEEGRVAVGCARSNSYYRLPQHLLKLSILKLDGSVFDVHVARHGKVAALKQAIEDVFSSSPKDGVGNISWSHVWGHFCLCFNGEKLLNDRAYLRSFNINDGDQLCFIRHLSTNYSPMKRQPKNQNVSFRQHQMLPPYSNNCKAAEAENSADDADDWDYFKYNNPKDHEIPIPGFRLAPFLRGWLSHSRLWKPYWRVKRKGSEAPRRASRFAVHCLGGGPGMIRL</sequence>
<reference evidence="3" key="2">
    <citation type="submission" date="2025-08" db="UniProtKB">
        <authorList>
            <consortium name="RefSeq"/>
        </authorList>
    </citation>
    <scope>IDENTIFICATION</scope>
    <source>
        <tissue evidence="3">Leaf</tissue>
    </source>
</reference>
<dbReference type="CDD" id="cd17058">
    <property type="entry name" value="Ubl_SNRNP25"/>
    <property type="match status" value="1"/>
</dbReference>
<organism evidence="2 3">
    <name type="scientific">Rhodamnia argentea</name>
    <dbReference type="NCBI Taxonomy" id="178133"/>
    <lineage>
        <taxon>Eukaryota</taxon>
        <taxon>Viridiplantae</taxon>
        <taxon>Streptophyta</taxon>
        <taxon>Embryophyta</taxon>
        <taxon>Tracheophyta</taxon>
        <taxon>Spermatophyta</taxon>
        <taxon>Magnoliopsida</taxon>
        <taxon>eudicotyledons</taxon>
        <taxon>Gunneridae</taxon>
        <taxon>Pentapetalae</taxon>
        <taxon>rosids</taxon>
        <taxon>malvids</taxon>
        <taxon>Myrtales</taxon>
        <taxon>Myrtaceae</taxon>
        <taxon>Myrtoideae</taxon>
        <taxon>Myrteae</taxon>
        <taxon>Australasian group</taxon>
        <taxon>Rhodamnia</taxon>
    </lineage>
</organism>
<evidence type="ECO:0000313" key="2">
    <source>
        <dbReference type="Proteomes" id="UP000827889"/>
    </source>
</evidence>
<proteinExistence type="predicted"/>
<dbReference type="Pfam" id="PF18036">
    <property type="entry name" value="Ubiquitin_4"/>
    <property type="match status" value="1"/>
</dbReference>
<dbReference type="PANTHER" id="PTHR14942">
    <property type="entry name" value="U11/U12 SMALL NUCLEAR RIBONUCLEOPROTEIN 25 KDA PROTEIN"/>
    <property type="match status" value="1"/>
</dbReference>
<dbReference type="SUPFAM" id="SSF54236">
    <property type="entry name" value="Ubiquitin-like"/>
    <property type="match status" value="1"/>
</dbReference>
<keyword evidence="2" id="KW-1185">Reference proteome</keyword>
<dbReference type="Proteomes" id="UP000827889">
    <property type="component" value="Chromosome 2"/>
</dbReference>
<dbReference type="InterPro" id="IPR029071">
    <property type="entry name" value="Ubiquitin-like_domsf"/>
</dbReference>
<evidence type="ECO:0000259" key="1">
    <source>
        <dbReference type="Pfam" id="PF18036"/>
    </source>
</evidence>
<evidence type="ECO:0000313" key="3">
    <source>
        <dbReference type="RefSeq" id="XP_030525312.1"/>
    </source>
</evidence>
<feature type="domain" description="SNRNP25 ubiquitin-like" evidence="1">
    <location>
        <begin position="54"/>
        <end position="140"/>
    </location>
</feature>
<dbReference type="PANTHER" id="PTHR14942:SF9">
    <property type="entry name" value="OS02G0188500 PROTEIN"/>
    <property type="match status" value="1"/>
</dbReference>
<reference evidence="2" key="1">
    <citation type="submission" date="2025-05" db="UniProtKB">
        <authorList>
            <consortium name="RefSeq"/>
        </authorList>
    </citation>
    <scope>NUCLEOTIDE SEQUENCE [LARGE SCALE GENOMIC DNA]</scope>
</reference>
<dbReference type="GeneID" id="115737368"/>
<dbReference type="OrthoDB" id="72819at2759"/>
<name>A0A8B8NS11_9MYRT</name>
<dbReference type="GO" id="GO:0000398">
    <property type="term" value="P:mRNA splicing, via spliceosome"/>
    <property type="evidence" value="ECO:0007669"/>
    <property type="project" value="InterPro"/>
</dbReference>
<dbReference type="InterPro" id="IPR040610">
    <property type="entry name" value="SNRNP25_ubiquitin"/>
</dbReference>
<protein>
    <submittedName>
        <fullName evidence="3">Uncharacterized protein LOC115737368 isoform X1</fullName>
    </submittedName>
</protein>
<dbReference type="RefSeq" id="XP_030525312.1">
    <property type="nucleotide sequence ID" value="XM_030669452.2"/>
</dbReference>
<dbReference type="Gene3D" id="3.10.20.90">
    <property type="entry name" value="Phosphatidylinositol 3-kinase Catalytic Subunit, Chain A, domain 1"/>
    <property type="match status" value="1"/>
</dbReference>
<dbReference type="InterPro" id="IPR039690">
    <property type="entry name" value="SNRNP25"/>
</dbReference>
<gene>
    <name evidence="3" type="primary">LOC115737368</name>
</gene>
<accession>A0A8B8NS11</accession>
<dbReference type="KEGG" id="rarg:115737368"/>
<dbReference type="AlphaFoldDB" id="A0A8B8NS11"/>